<comment type="catalytic activity">
    <reaction evidence="10 11">
        <text>shikimate + ATP = 3-phosphoshikimate + ADP + H(+)</text>
        <dbReference type="Rhea" id="RHEA:13121"/>
        <dbReference type="ChEBI" id="CHEBI:15378"/>
        <dbReference type="ChEBI" id="CHEBI:30616"/>
        <dbReference type="ChEBI" id="CHEBI:36208"/>
        <dbReference type="ChEBI" id="CHEBI:145989"/>
        <dbReference type="ChEBI" id="CHEBI:456216"/>
        <dbReference type="EC" id="2.7.1.71"/>
    </reaction>
</comment>
<keyword evidence="8 11" id="KW-0067">ATP-binding</keyword>
<dbReference type="GO" id="GO:0008652">
    <property type="term" value="P:amino acid biosynthetic process"/>
    <property type="evidence" value="ECO:0007669"/>
    <property type="project" value="UniProtKB-KW"/>
</dbReference>
<keyword evidence="11" id="KW-0460">Magnesium</keyword>
<dbReference type="SUPFAM" id="SSF52540">
    <property type="entry name" value="P-loop containing nucleoside triphosphate hydrolases"/>
    <property type="match status" value="1"/>
</dbReference>
<dbReference type="GO" id="GO:0004764">
    <property type="term" value="F:shikimate 3-dehydrogenase (NADP+) activity"/>
    <property type="evidence" value="ECO:0007669"/>
    <property type="project" value="InterPro"/>
</dbReference>
<dbReference type="PRINTS" id="PR01100">
    <property type="entry name" value="SHIKIMTKNASE"/>
</dbReference>
<dbReference type="GO" id="GO:0009423">
    <property type="term" value="P:chorismate biosynthetic process"/>
    <property type="evidence" value="ECO:0007669"/>
    <property type="project" value="UniProtKB-UniRule"/>
</dbReference>
<dbReference type="GO" id="GO:0050661">
    <property type="term" value="F:NADP binding"/>
    <property type="evidence" value="ECO:0007669"/>
    <property type="project" value="TreeGrafter"/>
</dbReference>
<dbReference type="Pfam" id="PF08501">
    <property type="entry name" value="Shikimate_dh_N"/>
    <property type="match status" value="1"/>
</dbReference>
<dbReference type="PANTHER" id="PTHR21089">
    <property type="entry name" value="SHIKIMATE DEHYDROGENASE"/>
    <property type="match status" value="1"/>
</dbReference>
<evidence type="ECO:0000256" key="1">
    <source>
        <dbReference type="ARBA" id="ARBA00004842"/>
    </source>
</evidence>
<dbReference type="InterPro" id="IPR000623">
    <property type="entry name" value="Shikimate_kinase/TSH1"/>
</dbReference>
<dbReference type="Gene3D" id="3.40.50.720">
    <property type="entry name" value="NAD(P)-binding Rossmann-like Domain"/>
    <property type="match status" value="1"/>
</dbReference>
<feature type="binding site" evidence="11">
    <location>
        <position position="298"/>
    </location>
    <ligand>
        <name>substrate</name>
    </ligand>
</feature>
<keyword evidence="9 11" id="KW-0057">Aromatic amino acid biosynthesis</keyword>
<evidence type="ECO:0000256" key="5">
    <source>
        <dbReference type="ARBA" id="ARBA00022679"/>
    </source>
</evidence>
<dbReference type="InterPro" id="IPR046346">
    <property type="entry name" value="Aminoacid_DH-like_N_sf"/>
</dbReference>
<dbReference type="PANTHER" id="PTHR21089:SF1">
    <property type="entry name" value="BIFUNCTIONAL 3-DEHYDROQUINATE DEHYDRATASE_SHIKIMATE DEHYDROGENASE, CHLOROPLASTIC"/>
    <property type="match status" value="1"/>
</dbReference>
<dbReference type="PROSITE" id="PS01128">
    <property type="entry name" value="SHIKIMATE_KINASE"/>
    <property type="match status" value="1"/>
</dbReference>
<protein>
    <recommendedName>
        <fullName evidence="3 11">Shikimate kinase</fullName>
        <shortName evidence="11">SK</shortName>
        <ecNumber evidence="3 11">2.7.1.71</ecNumber>
    </recommendedName>
</protein>
<reference evidence="13" key="1">
    <citation type="submission" date="2021-01" db="EMBL/GenBank/DDBJ databases">
        <title>Genome public.</title>
        <authorList>
            <person name="Liu C."/>
            <person name="Sun Q."/>
        </authorList>
    </citation>
    <scope>NUCLEOTIDE SEQUENCE</scope>
    <source>
        <strain evidence="13">M6</strain>
    </source>
</reference>
<accession>A0A934TYL5</accession>
<comment type="pathway">
    <text evidence="1 11">Metabolic intermediate biosynthesis; chorismate biosynthesis; chorismate from D-erythrose 4-phosphate and phosphoenolpyruvate: step 5/7.</text>
</comment>
<keyword evidence="11" id="KW-0963">Cytoplasm</keyword>
<feature type="binding site" evidence="11">
    <location>
        <position position="280"/>
    </location>
    <ligand>
        <name>Mg(2+)</name>
        <dbReference type="ChEBI" id="CHEBI:18420"/>
    </ligand>
</feature>
<feature type="binding site" evidence="11">
    <location>
        <begin position="276"/>
        <end position="281"/>
    </location>
    <ligand>
        <name>ATP</name>
        <dbReference type="ChEBI" id="CHEBI:30616"/>
    </ligand>
</feature>
<feature type="binding site" evidence="11">
    <location>
        <position position="343"/>
    </location>
    <ligand>
        <name>substrate</name>
    </ligand>
</feature>
<comment type="caution">
    <text evidence="13">The sequence shown here is derived from an EMBL/GenBank/DDBJ whole genome shotgun (WGS) entry which is preliminary data.</text>
</comment>
<evidence type="ECO:0000259" key="12">
    <source>
        <dbReference type="Pfam" id="PF08501"/>
    </source>
</evidence>
<feature type="domain" description="Shikimate dehydrogenase substrate binding N-terminal" evidence="12">
    <location>
        <begin position="17"/>
        <end position="91"/>
    </location>
</feature>
<comment type="similarity">
    <text evidence="11">Belongs to the shikimate kinase family.</text>
</comment>
<feature type="binding site" evidence="11">
    <location>
        <position position="377"/>
    </location>
    <ligand>
        <name>ATP</name>
        <dbReference type="ChEBI" id="CHEBI:30616"/>
    </ligand>
</feature>
<comment type="pathway">
    <text evidence="2">Metabolic intermediate biosynthesis; chorismate biosynthesis; chorismate from D-erythrose 4-phosphate and phosphoenolpyruvate: step 4/7.</text>
</comment>
<proteinExistence type="inferred from homology"/>
<evidence type="ECO:0000313" key="13">
    <source>
        <dbReference type="EMBL" id="MBK6088171.1"/>
    </source>
</evidence>
<comment type="caution">
    <text evidence="11">Lacks conserved residue(s) required for the propagation of feature annotation.</text>
</comment>
<feature type="binding site" evidence="11">
    <location>
        <position position="321"/>
    </location>
    <ligand>
        <name>substrate</name>
    </ligand>
</feature>
<dbReference type="InterPro" id="IPR031322">
    <property type="entry name" value="Shikimate/glucono_kinase"/>
</dbReference>
<evidence type="ECO:0000256" key="9">
    <source>
        <dbReference type="ARBA" id="ARBA00023141"/>
    </source>
</evidence>
<evidence type="ECO:0000256" key="6">
    <source>
        <dbReference type="ARBA" id="ARBA00022741"/>
    </source>
</evidence>
<organism evidence="13 14">
    <name type="scientific">Ruminococcus difficilis</name>
    <dbReference type="NCBI Taxonomy" id="2763069"/>
    <lineage>
        <taxon>Bacteria</taxon>
        <taxon>Bacillati</taxon>
        <taxon>Bacillota</taxon>
        <taxon>Clostridia</taxon>
        <taxon>Eubacteriales</taxon>
        <taxon>Oscillospiraceae</taxon>
        <taxon>Ruminococcus</taxon>
    </lineage>
</organism>
<dbReference type="CDD" id="cd00464">
    <property type="entry name" value="SK"/>
    <property type="match status" value="1"/>
</dbReference>
<evidence type="ECO:0000256" key="3">
    <source>
        <dbReference type="ARBA" id="ARBA00012154"/>
    </source>
</evidence>
<sequence length="422" mass="46941">MTNGHPYEKRDHMDYGLIGEKLPHSFSKEIHEKLGYYQYSLKELKKEELQDFILQKNFKAINVTIPYKQDVIPLLDEIDPDAQAIGAVNTVVNRDGILCGYNTDFGGMKALIESAGVLMKYKKVLILGTGGTSLTAKAVCDRMGAKEILRVSRRECEGAITYEDAYALHSDADVIINATPCGMFPNIFDCPIDIDRFPLLSGVIDVIYNPLQTQLVLSAQKRGIDAAGGLYMLVAQAVLAAEKFLGQDLDVIKLTNKIYDEIYFDKRNIVLSGMPASGKSTVGKLVADQLGRELIDTDRLIVEREGHIPTIFREKGETYFRDLETDVIKEVSAYSGKVISLGGGAVMRPENVEALRHNGAIFFIDRSPENLIPTDDRPLADKKEKILRLYKKRIDTYMSTADFIIDGDCDPEDVADSVINGE</sequence>
<dbReference type="InterPro" id="IPR023000">
    <property type="entry name" value="Shikimate_kinase_CS"/>
</dbReference>
<dbReference type="GO" id="GO:0005524">
    <property type="term" value="F:ATP binding"/>
    <property type="evidence" value="ECO:0007669"/>
    <property type="project" value="UniProtKB-UniRule"/>
</dbReference>
<dbReference type="InterPro" id="IPR013708">
    <property type="entry name" value="Shikimate_DH-bd_N"/>
</dbReference>
<dbReference type="InterPro" id="IPR022893">
    <property type="entry name" value="Shikimate_DH_fam"/>
</dbReference>
<feature type="binding site" evidence="11">
    <location>
        <position position="393"/>
    </location>
    <ligand>
        <name>substrate</name>
    </ligand>
</feature>
<comment type="subunit">
    <text evidence="11">Monomer.</text>
</comment>
<comment type="subcellular location">
    <subcellularLocation>
        <location evidence="11">Cytoplasm</location>
    </subcellularLocation>
</comment>
<dbReference type="EMBL" id="JAEQMG010000048">
    <property type="protein sequence ID" value="MBK6088171.1"/>
    <property type="molecule type" value="Genomic_DNA"/>
</dbReference>
<dbReference type="GO" id="GO:0000287">
    <property type="term" value="F:magnesium ion binding"/>
    <property type="evidence" value="ECO:0007669"/>
    <property type="project" value="UniProtKB-UniRule"/>
</dbReference>
<keyword evidence="6 11" id="KW-0547">Nucleotide-binding</keyword>
<dbReference type="Gene3D" id="3.40.50.10860">
    <property type="entry name" value="Leucine Dehydrogenase, chain A, domain 1"/>
    <property type="match status" value="1"/>
</dbReference>
<evidence type="ECO:0000256" key="11">
    <source>
        <dbReference type="HAMAP-Rule" id="MF_00109"/>
    </source>
</evidence>
<comment type="function">
    <text evidence="11">Catalyzes the specific phosphorylation of the 3-hydroxyl group of shikimic acid using ATP as a cosubstrate.</text>
</comment>
<evidence type="ECO:0000256" key="7">
    <source>
        <dbReference type="ARBA" id="ARBA00022777"/>
    </source>
</evidence>
<dbReference type="GO" id="GO:0005829">
    <property type="term" value="C:cytosol"/>
    <property type="evidence" value="ECO:0007669"/>
    <property type="project" value="TreeGrafter"/>
</dbReference>
<keyword evidence="14" id="KW-1185">Reference proteome</keyword>
<evidence type="ECO:0000256" key="4">
    <source>
        <dbReference type="ARBA" id="ARBA00022605"/>
    </source>
</evidence>
<evidence type="ECO:0000256" key="10">
    <source>
        <dbReference type="ARBA" id="ARBA00048567"/>
    </source>
</evidence>
<dbReference type="Proteomes" id="UP000633365">
    <property type="component" value="Unassembled WGS sequence"/>
</dbReference>
<dbReference type="SUPFAM" id="SSF53223">
    <property type="entry name" value="Aminoacid dehydrogenase-like, N-terminal domain"/>
    <property type="match status" value="1"/>
</dbReference>
<keyword evidence="11" id="KW-0479">Metal-binding</keyword>
<dbReference type="GO" id="GO:0004765">
    <property type="term" value="F:shikimate kinase activity"/>
    <property type="evidence" value="ECO:0007669"/>
    <property type="project" value="UniProtKB-UniRule"/>
</dbReference>
<name>A0A934TYL5_9FIRM</name>
<evidence type="ECO:0000313" key="14">
    <source>
        <dbReference type="Proteomes" id="UP000633365"/>
    </source>
</evidence>
<dbReference type="SUPFAM" id="SSF51735">
    <property type="entry name" value="NAD(P)-binding Rossmann-fold domains"/>
    <property type="match status" value="1"/>
</dbReference>
<dbReference type="AlphaFoldDB" id="A0A934TYL5"/>
<dbReference type="GO" id="GO:0019632">
    <property type="term" value="P:shikimate metabolic process"/>
    <property type="evidence" value="ECO:0007669"/>
    <property type="project" value="TreeGrafter"/>
</dbReference>
<keyword evidence="5 11" id="KW-0808">Transferase</keyword>
<dbReference type="EC" id="2.7.1.71" evidence="3 11"/>
<comment type="cofactor">
    <cofactor evidence="11">
        <name>Mg(2+)</name>
        <dbReference type="ChEBI" id="CHEBI:18420"/>
    </cofactor>
    <text evidence="11">Binds 1 Mg(2+) ion per subunit.</text>
</comment>
<dbReference type="Gene3D" id="3.40.50.300">
    <property type="entry name" value="P-loop containing nucleotide triphosphate hydrolases"/>
    <property type="match status" value="1"/>
</dbReference>
<keyword evidence="4 11" id="KW-0028">Amino-acid biosynthesis</keyword>
<dbReference type="InterPro" id="IPR027417">
    <property type="entry name" value="P-loop_NTPase"/>
</dbReference>
<evidence type="ECO:0000256" key="8">
    <source>
        <dbReference type="ARBA" id="ARBA00022840"/>
    </source>
</evidence>
<dbReference type="CDD" id="cd01065">
    <property type="entry name" value="NAD_bind_Shikimate_DH"/>
    <property type="match status" value="1"/>
</dbReference>
<dbReference type="Pfam" id="PF01202">
    <property type="entry name" value="SKI"/>
    <property type="match status" value="1"/>
</dbReference>
<keyword evidence="7 11" id="KW-0418">Kinase</keyword>
<gene>
    <name evidence="11" type="primary">aroK</name>
    <name evidence="13" type="ORF">JKK62_05805</name>
</gene>
<dbReference type="HAMAP" id="MF_00109">
    <property type="entry name" value="Shikimate_kinase"/>
    <property type="match status" value="1"/>
</dbReference>
<dbReference type="InterPro" id="IPR036291">
    <property type="entry name" value="NAD(P)-bd_dom_sf"/>
</dbReference>
<dbReference type="GO" id="GO:0009073">
    <property type="term" value="P:aromatic amino acid family biosynthetic process"/>
    <property type="evidence" value="ECO:0007669"/>
    <property type="project" value="UniProtKB-KW"/>
</dbReference>
<evidence type="ECO:0000256" key="2">
    <source>
        <dbReference type="ARBA" id="ARBA00004871"/>
    </source>
</evidence>